<dbReference type="RefSeq" id="WP_231448815.1">
    <property type="nucleotide sequence ID" value="NZ_JAJOMB010000026.1"/>
</dbReference>
<feature type="signal peptide" evidence="1">
    <location>
        <begin position="1"/>
        <end position="27"/>
    </location>
</feature>
<keyword evidence="3" id="KW-1185">Reference proteome</keyword>
<comment type="caution">
    <text evidence="2">The sequence shown here is derived from an EMBL/GenBank/DDBJ whole genome shotgun (WGS) entry which is preliminary data.</text>
</comment>
<name>A0A9X1NLX3_9ACTN</name>
<dbReference type="Proteomes" id="UP001138997">
    <property type="component" value="Unassembled WGS sequence"/>
</dbReference>
<sequence>MTTTRRMTSARLAVIVLSLAACSSEPAAGQTADVEAADVRTPDATTVVHGDPPPEGWRWESYQDVQIAVPQDWDYGIVGRPWCQRADDEKPFVGRPGPVREIACSGAEDAVEPGQKVSTGGQFVWFGLPPDSALDLVQTPNETNVISDGHGGSDRAVVQAGTVSIVVQAPAELRAQIISTVRLAEIDHNGCAAVPPYAGHPKWGPSGPEVTEYTDIKGISACSYVDAELVGSLRLNPEQATEAIAAIASAPVGGGPFNPAALCVPVEDESDDVAQLILQVDAAAAGTIVLSYGGCSSTGLDDGTAVRTLTRDSVQPFIQGPNRVYHWGSSLLDPIFAPDE</sequence>
<reference evidence="2" key="1">
    <citation type="submission" date="2021-11" db="EMBL/GenBank/DDBJ databases">
        <title>Streptomyces corallinus and Kineosporia corallina sp. nov., two new coral-derived marine actinobacteria.</title>
        <authorList>
            <person name="Buangrab K."/>
            <person name="Sutthacheep M."/>
            <person name="Yeemin T."/>
            <person name="Harunari E."/>
            <person name="Igarashi Y."/>
            <person name="Sripreechasak P."/>
            <person name="Kanchanasin P."/>
            <person name="Tanasupawat S."/>
            <person name="Phongsopitanun W."/>
        </authorList>
    </citation>
    <scope>NUCLEOTIDE SEQUENCE</scope>
    <source>
        <strain evidence="2">JCM 31032</strain>
    </source>
</reference>
<evidence type="ECO:0000313" key="3">
    <source>
        <dbReference type="Proteomes" id="UP001138997"/>
    </source>
</evidence>
<accession>A0A9X1NLX3</accession>
<evidence type="ECO:0000313" key="2">
    <source>
        <dbReference type="EMBL" id="MCD5315994.1"/>
    </source>
</evidence>
<dbReference type="AlphaFoldDB" id="A0A9X1NLX3"/>
<feature type="chain" id="PRO_5040975536" evidence="1">
    <location>
        <begin position="28"/>
        <end position="340"/>
    </location>
</feature>
<proteinExistence type="predicted"/>
<evidence type="ECO:0000256" key="1">
    <source>
        <dbReference type="SAM" id="SignalP"/>
    </source>
</evidence>
<dbReference type="PROSITE" id="PS51257">
    <property type="entry name" value="PROKAR_LIPOPROTEIN"/>
    <property type="match status" value="1"/>
</dbReference>
<dbReference type="EMBL" id="JAJOMB010000026">
    <property type="protein sequence ID" value="MCD5315994.1"/>
    <property type="molecule type" value="Genomic_DNA"/>
</dbReference>
<gene>
    <name evidence="2" type="ORF">LR394_34380</name>
</gene>
<organism evidence="2 3">
    <name type="scientific">Kineosporia babensis</name>
    <dbReference type="NCBI Taxonomy" id="499548"/>
    <lineage>
        <taxon>Bacteria</taxon>
        <taxon>Bacillati</taxon>
        <taxon>Actinomycetota</taxon>
        <taxon>Actinomycetes</taxon>
        <taxon>Kineosporiales</taxon>
        <taxon>Kineosporiaceae</taxon>
        <taxon>Kineosporia</taxon>
    </lineage>
</organism>
<keyword evidence="1" id="KW-0732">Signal</keyword>
<protein>
    <submittedName>
        <fullName evidence="2">Uncharacterized protein</fullName>
    </submittedName>
</protein>